<dbReference type="Proteomes" id="UP000245250">
    <property type="component" value="Chromosome"/>
</dbReference>
<dbReference type="OrthoDB" id="1286432at2"/>
<dbReference type="InterPro" id="IPR011050">
    <property type="entry name" value="Pectin_lyase_fold/virulence"/>
</dbReference>
<dbReference type="Gene3D" id="2.160.20.10">
    <property type="entry name" value="Single-stranded right-handed beta-helix, Pectin lyase-like"/>
    <property type="match status" value="1"/>
</dbReference>
<dbReference type="EMBL" id="CP029255">
    <property type="protein sequence ID" value="AWK06830.1"/>
    <property type="molecule type" value="Genomic_DNA"/>
</dbReference>
<protein>
    <submittedName>
        <fullName evidence="1">Uncharacterized protein</fullName>
    </submittedName>
</protein>
<reference evidence="1 2" key="1">
    <citation type="submission" date="2018-05" db="EMBL/GenBank/DDBJ databases">
        <title>Genome sequencing of Flavobacterium sp. HYN0056.</title>
        <authorList>
            <person name="Yi H."/>
            <person name="Baek C."/>
        </authorList>
    </citation>
    <scope>NUCLEOTIDE SEQUENCE [LARGE SCALE GENOMIC DNA]</scope>
    <source>
        <strain evidence="1 2">HYN0056</strain>
    </source>
</reference>
<accession>A0A2S1YRV4</accession>
<dbReference type="KEGG" id="fcr:HYN56_22385"/>
<dbReference type="AlphaFoldDB" id="A0A2S1YRV4"/>
<name>A0A2S1YRV4_9FLAO</name>
<organism evidence="1 2">
    <name type="scientific">Flavobacterium crocinum</name>
    <dbReference type="NCBI Taxonomy" id="2183896"/>
    <lineage>
        <taxon>Bacteria</taxon>
        <taxon>Pseudomonadati</taxon>
        <taxon>Bacteroidota</taxon>
        <taxon>Flavobacteriia</taxon>
        <taxon>Flavobacteriales</taxon>
        <taxon>Flavobacteriaceae</taxon>
        <taxon>Flavobacterium</taxon>
    </lineage>
</organism>
<evidence type="ECO:0000313" key="2">
    <source>
        <dbReference type="Proteomes" id="UP000245250"/>
    </source>
</evidence>
<dbReference type="InterPro" id="IPR012334">
    <property type="entry name" value="Pectin_lyas_fold"/>
</dbReference>
<dbReference type="RefSeq" id="WP_109194234.1">
    <property type="nucleotide sequence ID" value="NZ_CP029255.1"/>
</dbReference>
<gene>
    <name evidence="1" type="ORF">HYN56_22385</name>
</gene>
<sequence>MKHLIYFLLFTSAVFSQNYHYALDEAPVQTPPVTPPGGVNNQQEEIDYFNAYLLPIAQKATLQAALDKYGSVRLESGDYTGTAITMKSNYRLYGHPATTGVPYITIASGSTNVVLQSLRPLKDQWLNITLQAGALISNSTLKTIKNCKISAVNATLENNNFINITGQINFDCTSSGYFRNNKIIKHQSQGSANMLVMRGNNATPSYENVVVHTNYLGSIGNTSDLNNLKSATFIGLDSETYAGTDRALFYAQNIGDLKLASISGGLQFTTPYGYFDIDAANFYNIYNGGNTIEKSVISPRTNFFSLFAYAQPLRGSGTVTGFDLHLDTKTNDLVYNKAAQTGTITDAGTITKLSDFILGTKKTPWARPNLETLPDPLGANWKTERVGKPDQTAYIQNLINTNGIADLPEGVFYISSTLHVPLDSNHGIIGKGTGKTVIVGLKDDFPLISVGSQGANKYGNIVLSNITLQGGSVGVYFTTTTMMVAYQDLKYVVFRDQNHGIQLRQIFGLDNCFFEHIAFVNCNKGFFQDPMQPYTDVNGSSYVDKTVFYQSQFLNCQTGVSMLATRADNLDAWIDCKFSGGGTALNIAADATVIANCDFTNYTGTNVISANAFSIYSSNFSGNNTSGPTLSVLSANIEGCNFLDKANLFTPYTGQNLTNYIINSTVTGNVLANSQFKPQYIIAMNSNLLANPTFSKLLVNVNGGVPTVILNAAVNPYPQFLVSQ</sequence>
<proteinExistence type="predicted"/>
<keyword evidence="2" id="KW-1185">Reference proteome</keyword>
<dbReference type="SUPFAM" id="SSF51126">
    <property type="entry name" value="Pectin lyase-like"/>
    <property type="match status" value="2"/>
</dbReference>
<evidence type="ECO:0000313" key="1">
    <source>
        <dbReference type="EMBL" id="AWK06830.1"/>
    </source>
</evidence>